<dbReference type="SMART" id="SM00490">
    <property type="entry name" value="HELICc"/>
    <property type="match status" value="1"/>
</dbReference>
<dbReference type="InterPro" id="IPR000330">
    <property type="entry name" value="SNF2_N"/>
</dbReference>
<sequence>MLVRLSKIREKKGILCACGPFLFWKNRLSRLASLTRLLLSMYKRPNAPFRPPRPLSAAKEVSKLDAAGSEDPLFVTDTTSCHPEVPCDLLQAETSKLTETTRPHIAPFKRAKPNPALVRRKAASTRVPDAQDSPTKTPNMTPSLRQTSLTDSQENLLLRDKRYFSIQWRKRSNKKNKSWEGDGFIVATDVGLSLRVQLADGSYKLMGRTKNTALDGVISIGMYEVEIDCETTREELFGAADSASAESPIPSTAQNPDLPPSSNAFKHHIIKRESTFDETDPEMPSNDAFQIDPPRPAQVVVRAAESLVLPDIGISGSKVVIVDERLTRFLRQHQKEGVIFLYECLMGLRNTGHFGGLLADEMGLGKTLMTITLIWTLLKQSPFPNQRNVVSKVLICCPVSLIDNWRKEFGKWLDINRIGILALNNKNQSVAKDKQDILNFGKTKVYQVLIMNYEKVLACSNELSTVNIDLLVCDEGHRLKSAANKVLKYLNGMPTKKRLILTGTPIQNDLGEFYNISNFINPGLFGTMSDFQKDFIRPILRARDVNCYDALVAQHGKEKLTLLIELTKTFTIRRTKSVIENYLTAKTDVLLFCPPTKLQKTLFQFVIDSVGFNSLSHSGTREALPTINLLRKICNSPSLLSDDSFYRSLVDKCESCPSELLPSSLSSRTTGSKINIAIPLLLNFRTLGENVVIVSNFTLTLDLLEKSLSKLNFQYARLDGSTPLATRDSLVTSFNKSKKYEVFLLSAKAGGIGLNLVGASRLLLFDNDWNPLVDLQAMARIHRDGQRRPVFIYRLFTTGSIDEKIFQRQLMKSSLSDMFLDDNPESTLDIFDFDDLRDLFTVGESNCNTHDLIDCSCSGKGDETDLLPAVANPDESCIPDDKSQGLSQEILSHAHRTSSSGWMSALEYKELEGSDSVKRKAIRSALSHYRHFDPKHYEDEFDTGDDILNKLIPRAQEDLTYILTHQTKGAICD</sequence>
<dbReference type="Proteomes" id="UP000292447">
    <property type="component" value="Chromosome IV"/>
</dbReference>
<dbReference type="EMBL" id="CP034459">
    <property type="protein sequence ID" value="QBM89018.1"/>
    <property type="molecule type" value="Genomic_DNA"/>
</dbReference>
<dbReference type="PANTHER" id="PTHR45629">
    <property type="entry name" value="SNF2/RAD54 FAMILY MEMBER"/>
    <property type="match status" value="1"/>
</dbReference>
<proteinExistence type="predicted"/>
<dbReference type="Gene3D" id="1.20.120.850">
    <property type="entry name" value="SWI2/SNF2 ATPases, N-terminal domain"/>
    <property type="match status" value="1"/>
</dbReference>
<evidence type="ECO:0000313" key="8">
    <source>
        <dbReference type="Proteomes" id="UP000292447"/>
    </source>
</evidence>
<dbReference type="PROSITE" id="PS51192">
    <property type="entry name" value="HELICASE_ATP_BIND_1"/>
    <property type="match status" value="1"/>
</dbReference>
<feature type="domain" description="Helicase ATP-binding" evidence="5">
    <location>
        <begin position="347"/>
        <end position="523"/>
    </location>
</feature>
<dbReference type="InterPro" id="IPR049730">
    <property type="entry name" value="SNF2/RAD54-like_C"/>
</dbReference>
<feature type="domain" description="Helicase C-terminal" evidence="6">
    <location>
        <begin position="679"/>
        <end position="831"/>
    </location>
</feature>
<dbReference type="InterPro" id="IPR014001">
    <property type="entry name" value="Helicase_ATP-bd"/>
</dbReference>
<reference evidence="8" key="1">
    <citation type="submission" date="2019-03" db="EMBL/GenBank/DDBJ databases">
        <title>Snf2 controls pulcherriminic acid biosynthesis and connects pigmentation and antifungal activity of the yeast Metschnikowia pulcherrima.</title>
        <authorList>
            <person name="Gore-Lloyd D."/>
            <person name="Sumann I."/>
            <person name="Brachmann A.O."/>
            <person name="Schneeberger K."/>
            <person name="Ortiz-Merino R.A."/>
            <person name="Moreno-Beltran M."/>
            <person name="Schlaefli M."/>
            <person name="Kirner P."/>
            <person name="Santos Kron A."/>
            <person name="Wolfe K.H."/>
            <person name="Piel J."/>
            <person name="Ahrens C.H."/>
            <person name="Henk D."/>
            <person name="Freimoser F.M."/>
        </authorList>
    </citation>
    <scope>NUCLEOTIDE SEQUENCE [LARGE SCALE GENOMIC DNA]</scope>
    <source>
        <strain evidence="8">APC 1.2</strain>
    </source>
</reference>
<dbReference type="PANTHER" id="PTHR45629:SF7">
    <property type="entry name" value="DNA EXCISION REPAIR PROTEIN ERCC-6-RELATED"/>
    <property type="match status" value="1"/>
</dbReference>
<keyword evidence="1" id="KW-0547">Nucleotide-binding</keyword>
<dbReference type="GO" id="GO:0007131">
    <property type="term" value="P:reciprocal meiotic recombination"/>
    <property type="evidence" value="ECO:0007669"/>
    <property type="project" value="TreeGrafter"/>
</dbReference>
<feature type="region of interest" description="Disordered" evidence="4">
    <location>
        <begin position="240"/>
        <end position="261"/>
    </location>
</feature>
<dbReference type="InterPro" id="IPR038718">
    <property type="entry name" value="SNF2-like_sf"/>
</dbReference>
<dbReference type="InterPro" id="IPR027417">
    <property type="entry name" value="P-loop_NTPase"/>
</dbReference>
<keyword evidence="3" id="KW-0067">ATP-binding</keyword>
<dbReference type="Gene3D" id="3.40.50.10810">
    <property type="entry name" value="Tandem AAA-ATPase domain"/>
    <property type="match status" value="1"/>
</dbReference>
<organism evidence="7 8">
    <name type="scientific">Metschnikowia aff. pulcherrima</name>
    <dbReference type="NCBI Taxonomy" id="2163413"/>
    <lineage>
        <taxon>Eukaryota</taxon>
        <taxon>Fungi</taxon>
        <taxon>Dikarya</taxon>
        <taxon>Ascomycota</taxon>
        <taxon>Saccharomycotina</taxon>
        <taxon>Pichiomycetes</taxon>
        <taxon>Metschnikowiaceae</taxon>
        <taxon>Metschnikowia</taxon>
    </lineage>
</organism>
<protein>
    <submittedName>
        <fullName evidence="7">DNA repair and recombination protein RAD54B</fullName>
    </submittedName>
</protein>
<dbReference type="GO" id="GO:0015616">
    <property type="term" value="F:DNA translocase activity"/>
    <property type="evidence" value="ECO:0007669"/>
    <property type="project" value="TreeGrafter"/>
</dbReference>
<keyword evidence="8" id="KW-1185">Reference proteome</keyword>
<dbReference type="Gene3D" id="3.40.50.300">
    <property type="entry name" value="P-loop containing nucleotide triphosphate hydrolases"/>
    <property type="match status" value="1"/>
</dbReference>
<dbReference type="SMART" id="SM00487">
    <property type="entry name" value="DEXDc"/>
    <property type="match status" value="1"/>
</dbReference>
<dbReference type="STRING" id="2163413.A0A4P6XSA7"/>
<dbReference type="Pfam" id="PF00176">
    <property type="entry name" value="SNF2-rel_dom"/>
    <property type="match status" value="1"/>
</dbReference>
<evidence type="ECO:0000256" key="1">
    <source>
        <dbReference type="ARBA" id="ARBA00022741"/>
    </source>
</evidence>
<evidence type="ECO:0000256" key="2">
    <source>
        <dbReference type="ARBA" id="ARBA00022801"/>
    </source>
</evidence>
<dbReference type="InterPro" id="IPR050496">
    <property type="entry name" value="SNF2_RAD54_helicase_repair"/>
</dbReference>
<dbReference type="GO" id="GO:0005524">
    <property type="term" value="F:ATP binding"/>
    <property type="evidence" value="ECO:0007669"/>
    <property type="project" value="InterPro"/>
</dbReference>
<dbReference type="CDD" id="cd18004">
    <property type="entry name" value="DEXHc_RAD54"/>
    <property type="match status" value="1"/>
</dbReference>
<dbReference type="GO" id="GO:0016787">
    <property type="term" value="F:hydrolase activity"/>
    <property type="evidence" value="ECO:0007669"/>
    <property type="project" value="UniProtKB-KW"/>
</dbReference>
<keyword evidence="2" id="KW-0378">Hydrolase</keyword>
<evidence type="ECO:0000256" key="4">
    <source>
        <dbReference type="SAM" id="MobiDB-lite"/>
    </source>
</evidence>
<dbReference type="Pfam" id="PF00271">
    <property type="entry name" value="Helicase_C"/>
    <property type="match status" value="1"/>
</dbReference>
<accession>A0A4P6XSA7</accession>
<evidence type="ECO:0000256" key="3">
    <source>
        <dbReference type="ARBA" id="ARBA00022840"/>
    </source>
</evidence>
<feature type="compositionally biased region" description="Polar residues" evidence="4">
    <location>
        <begin position="249"/>
        <end position="261"/>
    </location>
</feature>
<feature type="region of interest" description="Disordered" evidence="4">
    <location>
        <begin position="117"/>
        <end position="147"/>
    </location>
</feature>
<evidence type="ECO:0000259" key="6">
    <source>
        <dbReference type="PROSITE" id="PS51194"/>
    </source>
</evidence>
<feature type="compositionally biased region" description="Polar residues" evidence="4">
    <location>
        <begin position="132"/>
        <end position="147"/>
    </location>
</feature>
<gene>
    <name evidence="7" type="primary">MPUL0D00770</name>
    <name evidence="7" type="ORF">METSCH_D00770</name>
</gene>
<dbReference type="SUPFAM" id="SSF52540">
    <property type="entry name" value="P-loop containing nucleoside triphosphate hydrolases"/>
    <property type="match status" value="2"/>
</dbReference>
<dbReference type="AlphaFoldDB" id="A0A4P6XSA7"/>
<dbReference type="InterPro" id="IPR001650">
    <property type="entry name" value="Helicase_C-like"/>
</dbReference>
<dbReference type="GO" id="GO:0005634">
    <property type="term" value="C:nucleus"/>
    <property type="evidence" value="ECO:0007669"/>
    <property type="project" value="TreeGrafter"/>
</dbReference>
<evidence type="ECO:0000313" key="7">
    <source>
        <dbReference type="EMBL" id="QBM89018.1"/>
    </source>
</evidence>
<name>A0A4P6XSA7_9ASCO</name>
<dbReference type="GO" id="GO:0000724">
    <property type="term" value="P:double-strand break repair via homologous recombination"/>
    <property type="evidence" value="ECO:0007669"/>
    <property type="project" value="TreeGrafter"/>
</dbReference>
<dbReference type="CDD" id="cd18793">
    <property type="entry name" value="SF2_C_SNF"/>
    <property type="match status" value="1"/>
</dbReference>
<dbReference type="PROSITE" id="PS51194">
    <property type="entry name" value="HELICASE_CTER"/>
    <property type="match status" value="1"/>
</dbReference>
<evidence type="ECO:0000259" key="5">
    <source>
        <dbReference type="PROSITE" id="PS51192"/>
    </source>
</evidence>